<gene>
    <name evidence="1" type="ORF">Maq22A_c26115</name>
</gene>
<dbReference type="RefSeq" id="WP_048427839.1">
    <property type="nucleotide sequence ID" value="NZ_AP014704.1"/>
</dbReference>
<name>A0A0C6FXN6_9HYPH</name>
<evidence type="ECO:0000313" key="2">
    <source>
        <dbReference type="Proteomes" id="UP000061432"/>
    </source>
</evidence>
<organism evidence="1 2">
    <name type="scientific">Methylobacterium aquaticum</name>
    <dbReference type="NCBI Taxonomy" id="270351"/>
    <lineage>
        <taxon>Bacteria</taxon>
        <taxon>Pseudomonadati</taxon>
        <taxon>Pseudomonadota</taxon>
        <taxon>Alphaproteobacteria</taxon>
        <taxon>Hyphomicrobiales</taxon>
        <taxon>Methylobacteriaceae</taxon>
        <taxon>Methylobacterium</taxon>
    </lineage>
</organism>
<sequence>MSNVVPLLRPRPAPDAAARATAMVVSDLVTIAEQLHDIGARAAALGRPRTEAERTVQMVLDAVTSIERALDTITDGGDYTPF</sequence>
<dbReference type="KEGG" id="maqu:Maq22A_c26115"/>
<accession>A0A0C6FXN6</accession>
<proteinExistence type="predicted"/>
<evidence type="ECO:0000313" key="1">
    <source>
        <dbReference type="EMBL" id="BAQ48095.1"/>
    </source>
</evidence>
<dbReference type="OrthoDB" id="8021360at2"/>
<reference evidence="1 2" key="1">
    <citation type="journal article" date="2015" name="Genome Announc.">
        <title>Complete Genome Sequence of Methylobacterium aquaticum Strain 22A, Isolated from Racomitrium japonicum Moss.</title>
        <authorList>
            <person name="Tani A."/>
            <person name="Ogura Y."/>
            <person name="Hayashi T."/>
            <person name="Kimbara K."/>
        </authorList>
    </citation>
    <scope>NUCLEOTIDE SEQUENCE [LARGE SCALE GENOMIC DNA]</scope>
    <source>
        <strain evidence="1 2">MA-22A</strain>
    </source>
</reference>
<dbReference type="Proteomes" id="UP000061432">
    <property type="component" value="Chromosome"/>
</dbReference>
<evidence type="ECO:0008006" key="3">
    <source>
        <dbReference type="Google" id="ProtNLM"/>
    </source>
</evidence>
<dbReference type="AlphaFoldDB" id="A0A0C6FXN6"/>
<protein>
    <recommendedName>
        <fullName evidence="3">Histidine kinase</fullName>
    </recommendedName>
</protein>
<reference evidence="2" key="2">
    <citation type="submission" date="2015-01" db="EMBL/GenBank/DDBJ databases">
        <title>Complete genome sequence of Methylobacterium aquaticum strain 22A.</title>
        <authorList>
            <person name="Tani A."/>
            <person name="Ogura Y."/>
            <person name="Hayashi T."/>
        </authorList>
    </citation>
    <scope>NUCLEOTIDE SEQUENCE [LARGE SCALE GENOMIC DNA]</scope>
    <source>
        <strain evidence="2">MA-22A</strain>
    </source>
</reference>
<dbReference type="EMBL" id="AP014704">
    <property type="protein sequence ID" value="BAQ48095.1"/>
    <property type="molecule type" value="Genomic_DNA"/>
</dbReference>
<dbReference type="PATRIC" id="fig|270351.10.peg.5010"/>